<feature type="compositionally biased region" description="Polar residues" evidence="1">
    <location>
        <begin position="901"/>
        <end position="926"/>
    </location>
</feature>
<feature type="compositionally biased region" description="Acidic residues" evidence="1">
    <location>
        <begin position="1066"/>
        <end position="1075"/>
    </location>
</feature>
<dbReference type="Gene3D" id="3.40.50.300">
    <property type="entry name" value="P-loop containing nucleotide triphosphate hydrolases"/>
    <property type="match status" value="1"/>
</dbReference>
<feature type="region of interest" description="Disordered" evidence="1">
    <location>
        <begin position="1043"/>
        <end position="1075"/>
    </location>
</feature>
<feature type="domain" description="Helicase Sen1 N-terminal" evidence="2">
    <location>
        <begin position="75"/>
        <end position="775"/>
    </location>
</feature>
<reference evidence="5 6" key="1">
    <citation type="journal article" date="2018" name="G3 (Bethesda)">
        <title>Phylogenetic and Phylogenomic Definition of Rhizopus Species.</title>
        <authorList>
            <person name="Gryganskyi A.P."/>
            <person name="Golan J."/>
            <person name="Dolatabadi S."/>
            <person name="Mondo S."/>
            <person name="Robb S."/>
            <person name="Idnurm A."/>
            <person name="Muszewska A."/>
            <person name="Steczkiewicz K."/>
            <person name="Masonjones S."/>
            <person name="Liao H.L."/>
            <person name="Gajdeczka M.T."/>
            <person name="Anike F."/>
            <person name="Vuek A."/>
            <person name="Anishchenko I.M."/>
            <person name="Voigt K."/>
            <person name="de Hoog G.S."/>
            <person name="Smith M.E."/>
            <person name="Heitman J."/>
            <person name="Vilgalys R."/>
            <person name="Stajich J.E."/>
        </authorList>
    </citation>
    <scope>NUCLEOTIDE SEQUENCE [LARGE SCALE GENOMIC DNA]</scope>
    <source>
        <strain evidence="5 6">LSU 92-RS-03</strain>
    </source>
</reference>
<evidence type="ECO:0000259" key="4">
    <source>
        <dbReference type="Pfam" id="PF23576"/>
    </source>
</evidence>
<feature type="domain" description="Helicase SEN1 beta-barrel" evidence="4">
    <location>
        <begin position="1220"/>
        <end position="1308"/>
    </location>
</feature>
<feature type="compositionally biased region" description="Pro residues" evidence="1">
    <location>
        <begin position="885"/>
        <end position="895"/>
    </location>
</feature>
<dbReference type="GO" id="GO:0001147">
    <property type="term" value="F:transcription termination site sequence-specific DNA binding"/>
    <property type="evidence" value="ECO:0007669"/>
    <property type="project" value="TreeGrafter"/>
</dbReference>
<protein>
    <submittedName>
        <fullName evidence="5">Uncharacterized protein</fullName>
    </submittedName>
</protein>
<dbReference type="InterPro" id="IPR016024">
    <property type="entry name" value="ARM-type_fold"/>
</dbReference>
<dbReference type="SUPFAM" id="SSF52540">
    <property type="entry name" value="P-loop containing nucleoside triphosphate hydrolases"/>
    <property type="match status" value="1"/>
</dbReference>
<dbReference type="Proteomes" id="UP000253551">
    <property type="component" value="Unassembled WGS sequence"/>
</dbReference>
<name>A0A367KU78_RHIST</name>
<evidence type="ECO:0000259" key="3">
    <source>
        <dbReference type="Pfam" id="PF13086"/>
    </source>
</evidence>
<dbReference type="EMBL" id="PJQM01000322">
    <property type="protein sequence ID" value="RCI05707.1"/>
    <property type="molecule type" value="Genomic_DNA"/>
</dbReference>
<evidence type="ECO:0000259" key="2">
    <source>
        <dbReference type="Pfam" id="PF12726"/>
    </source>
</evidence>
<feature type="non-terminal residue" evidence="5">
    <location>
        <position position="1660"/>
    </location>
</feature>
<feature type="region of interest" description="Disordered" evidence="1">
    <location>
        <begin position="873"/>
        <end position="981"/>
    </location>
</feature>
<dbReference type="GO" id="GO:0006369">
    <property type="term" value="P:termination of RNA polymerase II transcription"/>
    <property type="evidence" value="ECO:0007669"/>
    <property type="project" value="TreeGrafter"/>
</dbReference>
<dbReference type="PANTHER" id="PTHR10887:SF495">
    <property type="entry name" value="HELICASE SENATAXIN ISOFORM X1-RELATED"/>
    <property type="match status" value="1"/>
</dbReference>
<feature type="domain" description="DNA2/NAM7 helicase helicase" evidence="3">
    <location>
        <begin position="1358"/>
        <end position="1637"/>
    </location>
</feature>
<keyword evidence="6" id="KW-1185">Reference proteome</keyword>
<dbReference type="GO" id="GO:0016604">
    <property type="term" value="C:nuclear body"/>
    <property type="evidence" value="ECO:0007669"/>
    <property type="project" value="TreeGrafter"/>
</dbReference>
<dbReference type="Pfam" id="PF12726">
    <property type="entry name" value="SEN1_N"/>
    <property type="match status" value="1"/>
</dbReference>
<organism evidence="5 6">
    <name type="scientific">Rhizopus stolonifer</name>
    <name type="common">Rhizopus nigricans</name>
    <dbReference type="NCBI Taxonomy" id="4846"/>
    <lineage>
        <taxon>Eukaryota</taxon>
        <taxon>Fungi</taxon>
        <taxon>Fungi incertae sedis</taxon>
        <taxon>Mucoromycota</taxon>
        <taxon>Mucoromycotina</taxon>
        <taxon>Mucoromycetes</taxon>
        <taxon>Mucorales</taxon>
        <taxon>Mucorineae</taxon>
        <taxon>Rhizopodaceae</taxon>
        <taxon>Rhizopus</taxon>
    </lineage>
</organism>
<dbReference type="InterPro" id="IPR045055">
    <property type="entry name" value="DNA2/NAM7-like"/>
</dbReference>
<dbReference type="STRING" id="4846.A0A367KU78"/>
<dbReference type="GO" id="GO:0004386">
    <property type="term" value="F:helicase activity"/>
    <property type="evidence" value="ECO:0007669"/>
    <property type="project" value="InterPro"/>
</dbReference>
<dbReference type="InterPro" id="IPR056474">
    <property type="entry name" value="SEN1_barrel"/>
</dbReference>
<accession>A0A367KU78</accession>
<evidence type="ECO:0000313" key="5">
    <source>
        <dbReference type="EMBL" id="RCI05707.1"/>
    </source>
</evidence>
<dbReference type="InterPro" id="IPR041677">
    <property type="entry name" value="DNA2/NAM7_AAA_11"/>
</dbReference>
<evidence type="ECO:0000313" key="6">
    <source>
        <dbReference type="Proteomes" id="UP000253551"/>
    </source>
</evidence>
<feature type="compositionally biased region" description="Basic and acidic residues" evidence="1">
    <location>
        <begin position="951"/>
        <end position="972"/>
    </location>
</feature>
<dbReference type="InterPro" id="IPR027417">
    <property type="entry name" value="P-loop_NTPase"/>
</dbReference>
<dbReference type="OrthoDB" id="6513042at2759"/>
<dbReference type="Pfam" id="PF23576">
    <property type="entry name" value="SEN1_barrel"/>
    <property type="match status" value="1"/>
</dbReference>
<proteinExistence type="predicted"/>
<comment type="caution">
    <text evidence="5">The sequence shown here is derived from an EMBL/GenBank/DDBJ whole genome shotgun (WGS) entry which is preliminary data.</text>
</comment>
<sequence>MSSQDPQLKEILALLERKQNNPGDADIETDFFNVALKYLLSPTANHWWCTKTTQPIAQESLWLFSLPDHDPIVQYKQKLNNQLQSCTTCVEIYQTSKPVIRKKYEDTFPVATVEDFFQGIKRFDTNRVLSALQTQTKFSMTSQIMCAILEVIYAPQLLQDKALDEVFGKTFNLIQQTGSFPTFGTETATHIFRMTFYHHRVVRFWSRKLLEKFITADHYVLSEQDYVKVKDLIFGMLTSFAKEDEFTDIIQACHFTITQDLGEFWKAFRLFSAMAQTDLLLKCLEESGTSMSDLIQAQLSSSAEWLGEILKTMTAMLLKMQVGFWGKLSKKTSTYYDIIKQICEHTVFQTAMKIAREGNTGKILQRDGSPYPDDKLMAKIKSMLEWIYPFWSSLRHTHVEKDITDKILDTTFGYFQMNTWGVMSRAYCAELGLQIIDQCLADNSVPVNKINEYITKMIEFAAKDENTLPALVQHMPKVARDVLSDLVDRDSSCLIAAFNAVYQLEDSIEEDVAPVELQSPYEKIWISIKAFSNRNIEQYPWLGVILFKAYANVASMDIPGLLAESTEGRQVLGRIAHIRNAVAKMLQVFSKVDWNIRKFFFQDNDSMMKPILHLLSSPYSEIKENAASFIQQQPRVMSDYDLYHDFFYASKPFKVIEEFNSILREFTTLTNAPQLDVFRSVPTLASFLAIQLEILMEYVPTLSNQVQDEDGVLSEFWDICWRTVSVILEKGLVWATKYKPSAVVNLVVPVLDIARNLMNSKQLFEKAIQATTNQEHVTLAYDHINTMTDSLSHWIYVTRQDMISRLVPLTIHILKVLQKAETKISVEAYDRLMTAATGVNDSKLSDEDRTKLFTALSAHEPTNFIFMKDDSDDEDVEWQTIKEPSPQPPPQPPKSTKPAKQRQTTLDQSFSKVTLQSPTPTSSEPQVISDDEDDFDKLYGDTDLSQVPDEWFIKPEPKEPNTDTLHTNKNDPMDIEADAPRPTVVKPARTTSTARFYPPENKMPTFAVTSRGRKLRPPTMGFSSKMRSLREEHRAERRLIAAAKSPSAAGVVRQRYGGDNSSDSEPSSEEETEDDSGLWDLIHDMGDSGPSVQGKHNQIQAESASVKALFESKPKRTTKLLETPITNDYLDRKIKAKVQEQKRRQKITPSIDRLFKAIFSWDITESREIPPNTNEAMYNNVPSTFATFQEYRSTFEPLLILETWCQLLRAKEQLNQNDVLDRCIVEGRCHTNDFVDITFSLPMSVITNNLTPDDLVCVANHFGPHFFADNDRVAWKGKSFLVRCYFTTDRISLLNSLSPKTSWNILKIMSLTTTMREYAALEGLEYYDLGQDIIKPKPSPQTTISSATIRQYCERYDVNEPQSIAIISAIQKKRGFSLIQGPPGTGKTKTILSLIVSLLDQRANTTSSNQPYGAGKLLVCAPSNAAVDEIAKRLKEGVMTSNGMRAPNIVRIGVADSVNASVKDRILERLIEAEMDESGGNSATGGKWGAKLESLHQDIRNIQISLDDVDREITQSGSDMVKMSILRDKRKALGAKLVKTRIILKDTYQDQKNHGREMEISRLRARQKVFANADVVCATLSGSGHDMLTAMGVSFETVIVDEAAQSIEISSLIPLKFDTQRCILVGDPNQLPPTVMSTLAAKYDYQQSLFMRLEKTVEKE</sequence>
<dbReference type="InterPro" id="IPR024481">
    <property type="entry name" value="Helicase_Sen1_N"/>
</dbReference>
<evidence type="ECO:0000256" key="1">
    <source>
        <dbReference type="SAM" id="MobiDB-lite"/>
    </source>
</evidence>
<dbReference type="SUPFAM" id="SSF48371">
    <property type="entry name" value="ARM repeat"/>
    <property type="match status" value="1"/>
</dbReference>
<dbReference type="CDD" id="cd18042">
    <property type="entry name" value="DEXXQc_SETX"/>
    <property type="match status" value="1"/>
</dbReference>
<dbReference type="Pfam" id="PF13086">
    <property type="entry name" value="AAA_11"/>
    <property type="match status" value="1"/>
</dbReference>
<dbReference type="PANTHER" id="PTHR10887">
    <property type="entry name" value="DNA2/NAM7 HELICASE FAMILY"/>
    <property type="match status" value="1"/>
</dbReference>
<gene>
    <name evidence="5" type="ORF">CU098_012281</name>
</gene>